<name>A0AAD7F5X3_9AGAR</name>
<dbReference type="EMBL" id="JARIHO010000001">
    <property type="protein sequence ID" value="KAJ7367451.1"/>
    <property type="molecule type" value="Genomic_DNA"/>
</dbReference>
<dbReference type="Proteomes" id="UP001218218">
    <property type="component" value="Unassembled WGS sequence"/>
</dbReference>
<gene>
    <name evidence="2" type="ORF">DFH08DRAFT_1070363</name>
</gene>
<evidence type="ECO:0000313" key="2">
    <source>
        <dbReference type="EMBL" id="KAJ7367451.1"/>
    </source>
</evidence>
<feature type="signal peptide" evidence="1">
    <location>
        <begin position="1"/>
        <end position="23"/>
    </location>
</feature>
<organism evidence="2 3">
    <name type="scientific">Mycena albidolilacea</name>
    <dbReference type="NCBI Taxonomy" id="1033008"/>
    <lineage>
        <taxon>Eukaryota</taxon>
        <taxon>Fungi</taxon>
        <taxon>Dikarya</taxon>
        <taxon>Basidiomycota</taxon>
        <taxon>Agaricomycotina</taxon>
        <taxon>Agaricomycetes</taxon>
        <taxon>Agaricomycetidae</taxon>
        <taxon>Agaricales</taxon>
        <taxon>Marasmiineae</taxon>
        <taxon>Mycenaceae</taxon>
        <taxon>Mycena</taxon>
    </lineage>
</organism>
<reference evidence="2" key="1">
    <citation type="submission" date="2023-03" db="EMBL/GenBank/DDBJ databases">
        <title>Massive genome expansion in bonnet fungi (Mycena s.s.) driven by repeated elements and novel gene families across ecological guilds.</title>
        <authorList>
            <consortium name="Lawrence Berkeley National Laboratory"/>
            <person name="Harder C.B."/>
            <person name="Miyauchi S."/>
            <person name="Viragh M."/>
            <person name="Kuo A."/>
            <person name="Thoen E."/>
            <person name="Andreopoulos B."/>
            <person name="Lu D."/>
            <person name="Skrede I."/>
            <person name="Drula E."/>
            <person name="Henrissat B."/>
            <person name="Morin E."/>
            <person name="Kohler A."/>
            <person name="Barry K."/>
            <person name="LaButti K."/>
            <person name="Morin E."/>
            <person name="Salamov A."/>
            <person name="Lipzen A."/>
            <person name="Mereny Z."/>
            <person name="Hegedus B."/>
            <person name="Baldrian P."/>
            <person name="Stursova M."/>
            <person name="Weitz H."/>
            <person name="Taylor A."/>
            <person name="Grigoriev I.V."/>
            <person name="Nagy L.G."/>
            <person name="Martin F."/>
            <person name="Kauserud H."/>
        </authorList>
    </citation>
    <scope>NUCLEOTIDE SEQUENCE</scope>
    <source>
        <strain evidence="2">CBHHK002</strain>
    </source>
</reference>
<feature type="chain" id="PRO_5041933102" evidence="1">
    <location>
        <begin position="24"/>
        <end position="223"/>
    </location>
</feature>
<dbReference type="AlphaFoldDB" id="A0AAD7F5X3"/>
<sequence>MLSIKALTFLAIVASTALTIVHAQCPQNAGYLGAFDATTGNFVGAVAISLGGAGIFTLETTGNTTNYLSVQTFSNTCNDGGPVFIQISGPKDPNAPYVSLVAGVTDCPTAAFMGPAPWAAIAAADGFPHGQYTTPGTTRTTLQGGYNNLKTFCGECMTFALGNAVGRQVLLPQWKDPNSHVYTAMPVVQDNTFTRLLATPNIQAYANFYGAAVQQVYLSVFFR</sequence>
<proteinExistence type="predicted"/>
<evidence type="ECO:0000256" key="1">
    <source>
        <dbReference type="SAM" id="SignalP"/>
    </source>
</evidence>
<keyword evidence="1" id="KW-0732">Signal</keyword>
<evidence type="ECO:0000313" key="3">
    <source>
        <dbReference type="Proteomes" id="UP001218218"/>
    </source>
</evidence>
<keyword evidence="3" id="KW-1185">Reference proteome</keyword>
<accession>A0AAD7F5X3</accession>
<protein>
    <submittedName>
        <fullName evidence="2">Uncharacterized protein</fullName>
    </submittedName>
</protein>
<comment type="caution">
    <text evidence="2">The sequence shown here is derived from an EMBL/GenBank/DDBJ whole genome shotgun (WGS) entry which is preliminary data.</text>
</comment>